<dbReference type="InterPro" id="IPR000200">
    <property type="entry name" value="Peptidase_C10"/>
</dbReference>
<evidence type="ECO:0000256" key="2">
    <source>
        <dbReference type="ARBA" id="ARBA00022670"/>
    </source>
</evidence>
<feature type="active site" description="Nucleophile" evidence="6">
    <location>
        <position position="175"/>
    </location>
</feature>
<reference evidence="9" key="1">
    <citation type="submission" date="2020-04" db="EMBL/GenBank/DDBJ databases">
        <title>Deep metagenomics examines the oral microbiome during advanced dental caries in children, revealing novel taxa and co-occurrences with host molecules.</title>
        <authorList>
            <person name="Baker J.L."/>
            <person name="Morton J.T."/>
            <person name="Dinis M."/>
            <person name="Alvarez R."/>
            <person name="Tran N.C."/>
            <person name="Knight R."/>
            <person name="Edlund A."/>
        </authorList>
    </citation>
    <scope>NUCLEOTIDE SEQUENCE</scope>
    <source>
        <strain evidence="9">JCVI_44_bin.5</strain>
    </source>
</reference>
<comment type="similarity">
    <text evidence="1">Belongs to the peptidase C10 family.</text>
</comment>
<evidence type="ECO:0000256" key="5">
    <source>
        <dbReference type="ARBA" id="ARBA00022807"/>
    </source>
</evidence>
<proteinExistence type="inferred from homology"/>
<gene>
    <name evidence="9" type="ORF">HXN26_05555</name>
</gene>
<dbReference type="SUPFAM" id="SSF54001">
    <property type="entry name" value="Cysteine proteinases"/>
    <property type="match status" value="1"/>
</dbReference>
<keyword evidence="2" id="KW-0645">Protease</keyword>
<evidence type="ECO:0000256" key="1">
    <source>
        <dbReference type="ARBA" id="ARBA00009693"/>
    </source>
</evidence>
<protein>
    <submittedName>
        <fullName evidence="9">C10 family peptidase</fullName>
    </submittedName>
</protein>
<dbReference type="PRINTS" id="PR00797">
    <property type="entry name" value="STREPTOPAIN"/>
</dbReference>
<sequence>MKKSMMSLLLMLLFTQTSWAAPVKLSTASQTAQKFLQQFGKRLKGTNAVYAPRMNAQGADTTTPYYVFNSQDGKGFVIVSGDDRTSEILGYSTTSSFDINNLSSNIRSFMDGMAKEISMLDKYQVKKSTKAPAKNEARVPLQPLLPTMWNQDSPYNDMCPADPYSSSNENLVTGCVATAMAQAMYKFKWPNEVAATISPYKCNVHENISRYGENKYKTISVDGVAAGSKIDWANIEATYNAGTSAEKNKAVAELMAYVGRSVKMEYDRALNGGSAATNYSIAPALNKYFNYNASCILREDYSLADFETRIYNEIAAERPVIVCGQSTGGGHCFVLDGYDGKGFFHVNWGWGGSSNGYFKVAILNPESISGIGASSTTDGYGMGQSAIIGLSPNTTGEAISKILQPEIKSVSKWGNSITYGLSNFNSELVSVETGLGKIEDNGSVTPISDLSTISVESGYLRRKTVQITGLKTEGVYKVTPIQRPSGSTERWFYDPYVYVTVTISSAGQTAEMRFNNYGDFSKLRASNFHVTSSGVVGKMNNVNVNVKNTAEHEVHTTVYLIYESTNASGKTTKQVHSQAPVTVPAKGSIEVPMGFYADKIGEHNVSLCVTEDYQNYQTLGSGKVNVVSAPTAAEKLAFTYTIDGANGNNVYGNKLSGSVKITNNGTAAFADNLRLARVNSGDQNDQAFGTSKDVSLNPGESTTIDFDFEDCAYGRHVLVVTYISGSKLSIKSGSYKYTTLKKGVIVYNGDGSRQGFEPTATLKIPAEAAAVDLRGIAFTSVEGNSNPNTLYYVDADKASATGLPAQNVIVDGKATKVVLIDGNDFYCPTTFTADQISYTRKFDKASDGKTNYESLYMPFTPTSITDGTKELKWQTADGVTNDFFLMQYAGSNADNLNFMYANDTFNGNIPYLMAVPQALVGKDITFSANNVKIQDNATRFCSVDNYHFIFSGVSHKKNLVENEYALSADAKSFELKPAATVDAFRAYFIGHDGINKLNILINGDFATGINSIDNNAAEIKTVYDLQGRRLPAEAATKKGVYIINGKKVVVK</sequence>
<dbReference type="Gene3D" id="3.90.70.50">
    <property type="entry name" value="Peptidase C10, streptopain"/>
    <property type="match status" value="1"/>
</dbReference>
<dbReference type="GO" id="GO:0008234">
    <property type="term" value="F:cysteine-type peptidase activity"/>
    <property type="evidence" value="ECO:0007669"/>
    <property type="project" value="UniProtKB-KW"/>
</dbReference>
<keyword evidence="3 7" id="KW-0732">Signal</keyword>
<evidence type="ECO:0000259" key="8">
    <source>
        <dbReference type="Pfam" id="PF13734"/>
    </source>
</evidence>
<feature type="active site" description="Proton acceptor" evidence="6">
    <location>
        <position position="331"/>
    </location>
</feature>
<dbReference type="InterPro" id="IPR044934">
    <property type="entry name" value="Streptopain_sf"/>
</dbReference>
<dbReference type="Pfam" id="PF01640">
    <property type="entry name" value="Peptidase_C10"/>
    <property type="match status" value="1"/>
</dbReference>
<evidence type="ECO:0000256" key="6">
    <source>
        <dbReference type="PIRSR" id="PIRSR600200-1"/>
    </source>
</evidence>
<feature type="chain" id="PRO_5037128194" evidence="7">
    <location>
        <begin position="21"/>
        <end position="1051"/>
    </location>
</feature>
<keyword evidence="5" id="KW-0788">Thiol protease</keyword>
<dbReference type="AlphaFoldDB" id="A0A930HMJ5"/>
<evidence type="ECO:0000313" key="10">
    <source>
        <dbReference type="Proteomes" id="UP000771736"/>
    </source>
</evidence>
<accession>A0A930HMJ5</accession>
<feature type="domain" description="Spi protease inhibitor" evidence="8">
    <location>
        <begin position="20"/>
        <end position="116"/>
    </location>
</feature>
<name>A0A930HMJ5_9BACT</name>
<dbReference type="GO" id="GO:0006508">
    <property type="term" value="P:proteolysis"/>
    <property type="evidence" value="ECO:0007669"/>
    <property type="project" value="UniProtKB-KW"/>
</dbReference>
<evidence type="ECO:0000313" key="9">
    <source>
        <dbReference type="EMBL" id="MBF1384305.1"/>
    </source>
</evidence>
<dbReference type="InterPro" id="IPR025896">
    <property type="entry name" value="Spi_Prtas-inh"/>
</dbReference>
<keyword evidence="4" id="KW-0378">Hydrolase</keyword>
<dbReference type="Proteomes" id="UP000771736">
    <property type="component" value="Unassembled WGS sequence"/>
</dbReference>
<dbReference type="InterPro" id="IPR038765">
    <property type="entry name" value="Papain-like_cys_pep_sf"/>
</dbReference>
<feature type="signal peptide" evidence="7">
    <location>
        <begin position="1"/>
        <end position="20"/>
    </location>
</feature>
<organism evidence="9 10">
    <name type="scientific">Prevotella aurantiaca</name>
    <dbReference type="NCBI Taxonomy" id="596085"/>
    <lineage>
        <taxon>Bacteria</taxon>
        <taxon>Pseudomonadati</taxon>
        <taxon>Bacteroidota</taxon>
        <taxon>Bacteroidia</taxon>
        <taxon>Bacteroidales</taxon>
        <taxon>Prevotellaceae</taxon>
        <taxon>Prevotella</taxon>
    </lineage>
</organism>
<comment type="caution">
    <text evidence="9">The sequence shown here is derived from an EMBL/GenBank/DDBJ whole genome shotgun (WGS) entry which is preliminary data.</text>
</comment>
<dbReference type="Pfam" id="PF13734">
    <property type="entry name" value="Inhibitor_I69"/>
    <property type="match status" value="1"/>
</dbReference>
<dbReference type="EMBL" id="JABZSJ010000024">
    <property type="protein sequence ID" value="MBF1384305.1"/>
    <property type="molecule type" value="Genomic_DNA"/>
</dbReference>
<evidence type="ECO:0000256" key="7">
    <source>
        <dbReference type="SAM" id="SignalP"/>
    </source>
</evidence>
<evidence type="ECO:0000256" key="3">
    <source>
        <dbReference type="ARBA" id="ARBA00022729"/>
    </source>
</evidence>
<evidence type="ECO:0000256" key="4">
    <source>
        <dbReference type="ARBA" id="ARBA00022801"/>
    </source>
</evidence>